<dbReference type="AlphaFoldDB" id="A0A0C9RVQ5"/>
<feature type="signal peptide" evidence="1">
    <location>
        <begin position="1"/>
        <end position="30"/>
    </location>
</feature>
<protein>
    <submittedName>
        <fullName evidence="2">Putative secreted protein</fullName>
    </submittedName>
</protein>
<evidence type="ECO:0000256" key="1">
    <source>
        <dbReference type="SAM" id="SignalP"/>
    </source>
</evidence>
<feature type="chain" id="PRO_5002202898" evidence="1">
    <location>
        <begin position="31"/>
        <end position="99"/>
    </location>
</feature>
<accession>A0A0C9RVQ5</accession>
<keyword evidence="1" id="KW-0732">Signal</keyword>
<reference evidence="2" key="1">
    <citation type="journal article" date="2015" name="PLoS ONE">
        <title>An Insight into the Sialome of the Lone Star Tick, Amblyomma americanum, with a Glimpse on Its Time Dependent Gene Expression.</title>
        <authorList>
            <person name="Karim S."/>
            <person name="Ribeiro J.M."/>
        </authorList>
    </citation>
    <scope>NUCLEOTIDE SEQUENCE</scope>
    <source>
        <tissue evidence="2">Salivary gland</tissue>
    </source>
</reference>
<evidence type="ECO:0000313" key="2">
    <source>
        <dbReference type="EMBL" id="JAG91606.1"/>
    </source>
</evidence>
<proteinExistence type="evidence at transcript level"/>
<dbReference type="EMBL" id="GBZX01001134">
    <property type="protein sequence ID" value="JAG91606.1"/>
    <property type="molecule type" value="mRNA"/>
</dbReference>
<sequence>MPGCLMALHYHCTSIFFISFWRCFVSPAVAYLCNRLDCQTSFSASCCYRHRLAVFLKTASAHTYSSAELKTDYRPSLCSVSGAVEKCANCALNHDEKSH</sequence>
<name>A0A0C9RVQ5_AMBAM</name>
<organism evidence="2">
    <name type="scientific">Amblyomma americanum</name>
    <name type="common">Lone star tick</name>
    <dbReference type="NCBI Taxonomy" id="6943"/>
    <lineage>
        <taxon>Eukaryota</taxon>
        <taxon>Metazoa</taxon>
        <taxon>Ecdysozoa</taxon>
        <taxon>Arthropoda</taxon>
        <taxon>Chelicerata</taxon>
        <taxon>Arachnida</taxon>
        <taxon>Acari</taxon>
        <taxon>Parasitiformes</taxon>
        <taxon>Ixodida</taxon>
        <taxon>Ixodoidea</taxon>
        <taxon>Ixodidae</taxon>
        <taxon>Amblyomminae</taxon>
        <taxon>Amblyomma</taxon>
    </lineage>
</organism>